<evidence type="ECO:0000313" key="2">
    <source>
        <dbReference type="EMBL" id="KRY92124.1"/>
    </source>
</evidence>
<protein>
    <submittedName>
        <fullName evidence="2">Uncharacterized protein</fullName>
    </submittedName>
</protein>
<keyword evidence="3" id="KW-1185">Reference proteome</keyword>
<keyword evidence="1" id="KW-1133">Transmembrane helix</keyword>
<evidence type="ECO:0000256" key="1">
    <source>
        <dbReference type="SAM" id="Phobius"/>
    </source>
</evidence>
<sequence length="120" mass="14032">MIDILVVDAASRNPYAVDDIKRFPIFGKDRRCRLAEKIYSVFISYNFESTVMQMYGALFLYVSIQRFVLNFIGLTVLRKVLESEKTSKMQGNAYFVVIVIGLEIDLRIFSWVNAFYMFKN</sequence>
<accession>A0A0V1G207</accession>
<comment type="caution">
    <text evidence="2">The sequence shown here is derived from an EMBL/GenBank/DDBJ whole genome shotgun (WGS) entry which is preliminary data.</text>
</comment>
<dbReference type="Proteomes" id="UP000054995">
    <property type="component" value="Unassembled WGS sequence"/>
</dbReference>
<gene>
    <name evidence="2" type="ORF">T4D_13771</name>
</gene>
<evidence type="ECO:0000313" key="3">
    <source>
        <dbReference type="Proteomes" id="UP000054995"/>
    </source>
</evidence>
<proteinExistence type="predicted"/>
<name>A0A0V1G207_TRIPS</name>
<feature type="transmembrane region" description="Helical" evidence="1">
    <location>
        <begin position="58"/>
        <end position="81"/>
    </location>
</feature>
<dbReference type="EMBL" id="JYDT01000008">
    <property type="protein sequence ID" value="KRY92124.1"/>
    <property type="molecule type" value="Genomic_DNA"/>
</dbReference>
<reference evidence="2 3" key="1">
    <citation type="submission" date="2015-01" db="EMBL/GenBank/DDBJ databases">
        <title>Evolution of Trichinella species and genotypes.</title>
        <authorList>
            <person name="Korhonen P.K."/>
            <person name="Edoardo P."/>
            <person name="Giuseppe L.R."/>
            <person name="Gasser R.B."/>
        </authorList>
    </citation>
    <scope>NUCLEOTIDE SEQUENCE [LARGE SCALE GENOMIC DNA]</scope>
    <source>
        <strain evidence="2">ISS470</strain>
    </source>
</reference>
<keyword evidence="1" id="KW-0472">Membrane</keyword>
<organism evidence="2 3">
    <name type="scientific">Trichinella pseudospiralis</name>
    <name type="common">Parasitic roundworm</name>
    <dbReference type="NCBI Taxonomy" id="6337"/>
    <lineage>
        <taxon>Eukaryota</taxon>
        <taxon>Metazoa</taxon>
        <taxon>Ecdysozoa</taxon>
        <taxon>Nematoda</taxon>
        <taxon>Enoplea</taxon>
        <taxon>Dorylaimia</taxon>
        <taxon>Trichinellida</taxon>
        <taxon>Trichinellidae</taxon>
        <taxon>Trichinella</taxon>
    </lineage>
</organism>
<feature type="transmembrane region" description="Helical" evidence="1">
    <location>
        <begin position="93"/>
        <end position="118"/>
    </location>
</feature>
<dbReference type="AlphaFoldDB" id="A0A0V1G207"/>
<keyword evidence="1" id="KW-0812">Transmembrane</keyword>